<dbReference type="SMART" id="SM00358">
    <property type="entry name" value="DSRM"/>
    <property type="match status" value="2"/>
</dbReference>
<protein>
    <submittedName>
        <fullName evidence="5">Double-stranded RNA-specific adenosine deaminase</fullName>
        <ecNumber evidence="5">3.5.4.37</ecNumber>
    </submittedName>
</protein>
<dbReference type="PROSITE" id="PS50141">
    <property type="entry name" value="A_DEAMIN_EDITASE"/>
    <property type="match status" value="1"/>
</dbReference>
<dbReference type="InterPro" id="IPR014720">
    <property type="entry name" value="dsRBD_dom"/>
</dbReference>
<accession>A0A8B6FM14</accession>
<dbReference type="GO" id="GO:0003725">
    <property type="term" value="F:double-stranded RNA binding"/>
    <property type="evidence" value="ECO:0007669"/>
    <property type="project" value="TreeGrafter"/>
</dbReference>
<name>A0A8B6FM14_MYTGA</name>
<dbReference type="OrthoDB" id="10268011at2759"/>
<dbReference type="SMART" id="SM00552">
    <property type="entry name" value="ADEAMc"/>
    <property type="match status" value="1"/>
</dbReference>
<dbReference type="GO" id="GO:0006382">
    <property type="term" value="P:adenosine to inosine editing"/>
    <property type="evidence" value="ECO:0007669"/>
    <property type="project" value="TreeGrafter"/>
</dbReference>
<keyword evidence="5" id="KW-0378">Hydrolase</keyword>
<dbReference type="Gene3D" id="3.30.160.20">
    <property type="match status" value="2"/>
</dbReference>
<dbReference type="PANTHER" id="PTHR10910:SF145">
    <property type="entry name" value="DOUBLE-STRANDED RNA-SPECIFIC ADENOSINE DEAMINASE-LIKE"/>
    <property type="match status" value="1"/>
</dbReference>
<keyword evidence="6" id="KW-1185">Reference proteome</keyword>
<feature type="domain" description="A to I editase" evidence="4">
    <location>
        <begin position="295"/>
        <end position="641"/>
    </location>
</feature>
<dbReference type="Proteomes" id="UP000596742">
    <property type="component" value="Unassembled WGS sequence"/>
</dbReference>
<proteinExistence type="predicted"/>
<dbReference type="AlphaFoldDB" id="A0A8B6FM14"/>
<gene>
    <name evidence="5" type="ORF">MGAL_10B073666</name>
</gene>
<keyword evidence="1" id="KW-0694">RNA-binding</keyword>
<feature type="domain" description="DRBM" evidence="3">
    <location>
        <begin position="173"/>
        <end position="238"/>
    </location>
</feature>
<reference evidence="5" key="1">
    <citation type="submission" date="2018-11" db="EMBL/GenBank/DDBJ databases">
        <authorList>
            <person name="Alioto T."/>
            <person name="Alioto T."/>
        </authorList>
    </citation>
    <scope>NUCLEOTIDE SEQUENCE</scope>
</reference>
<feature type="domain" description="DRBM" evidence="3">
    <location>
        <begin position="51"/>
        <end position="119"/>
    </location>
</feature>
<dbReference type="Pfam" id="PF02137">
    <property type="entry name" value="A_deamin"/>
    <property type="match status" value="1"/>
</dbReference>
<dbReference type="InterPro" id="IPR044455">
    <property type="entry name" value="ADAD1_DSRM"/>
</dbReference>
<dbReference type="Pfam" id="PF00035">
    <property type="entry name" value="dsrm"/>
    <property type="match status" value="2"/>
</dbReference>
<evidence type="ECO:0000259" key="4">
    <source>
        <dbReference type="PROSITE" id="PS50141"/>
    </source>
</evidence>
<sequence length="643" mass="72042">MFKASQSAQRYIPGLNQRPADVPQEDVVPNSQIPKDIPPELVRDFKSGAKHPVSALNEFCALQRRKLEVREVAVTVMTLSVSFASQCDVDGRKFPQGVGKTKKEAKTNAAHIALSILLGLQDHHQDEDESGNVIFDSMGRKIVMKDGHERAVCVNAPFTTQAETKAAASLQKTPVQQLQEYCSQRRVPFNIEVSEHPGPFGFEALVYVDDDLIAKESARTKKDAKNQAVSEALSLLIQSNTHPTVNKIIEEDRIAQLSFKVLNEKLKDVPEIANDKISLAAFLIKRGDSEPQVVAFGTGNCCLSKDSLTLDGRCMIDSYAVALARRALVKYFFKEIKSFWEGGSGAKILSIFEQVNETSRILRLKEHITLHLFVTDPPTGDYGYYADLRPCTPLSDEKQQLVSQGAHFPNFAEDLPGWFNTKNEDGEVLPVEEDQEPRQTMADLGGDQSLLLMTCSDKLLLWNVVGVQGALFSNFLHPTYISSITVGRQYDHGHFSRAMCCRVYDVLKRDLPDDYHINHPTLTTLSTPYQHHDETLTHLCMNWSVEDEVEVIDGLEGRTDDISPSKTGATKASRLCKAGFLHRYKELAKLTSQNQLLQVPTYSAAKQMNKNYQRAKQAFRKHCYDIGIGNWVRKPVEVDQFVK</sequence>
<evidence type="ECO:0000259" key="3">
    <source>
        <dbReference type="PROSITE" id="PS50137"/>
    </source>
</evidence>
<dbReference type="GO" id="GO:0005737">
    <property type="term" value="C:cytoplasm"/>
    <property type="evidence" value="ECO:0007669"/>
    <property type="project" value="TreeGrafter"/>
</dbReference>
<dbReference type="PANTHER" id="PTHR10910">
    <property type="entry name" value="EUKARYOTE SPECIFIC DSRNA BINDING PROTEIN"/>
    <property type="match status" value="1"/>
</dbReference>
<evidence type="ECO:0000256" key="1">
    <source>
        <dbReference type="PROSITE-ProRule" id="PRU00266"/>
    </source>
</evidence>
<feature type="region of interest" description="Disordered" evidence="2">
    <location>
        <begin position="13"/>
        <end position="36"/>
    </location>
</feature>
<dbReference type="PROSITE" id="PS50137">
    <property type="entry name" value="DS_RBD"/>
    <property type="match status" value="2"/>
</dbReference>
<dbReference type="CDD" id="cd19905">
    <property type="entry name" value="DSRM_ADAD1"/>
    <property type="match status" value="1"/>
</dbReference>
<dbReference type="GO" id="GO:0005730">
    <property type="term" value="C:nucleolus"/>
    <property type="evidence" value="ECO:0007669"/>
    <property type="project" value="TreeGrafter"/>
</dbReference>
<dbReference type="InterPro" id="IPR002466">
    <property type="entry name" value="A_deamin"/>
</dbReference>
<evidence type="ECO:0000313" key="6">
    <source>
        <dbReference type="Proteomes" id="UP000596742"/>
    </source>
</evidence>
<dbReference type="EMBL" id="UYJE01007161">
    <property type="protein sequence ID" value="VDI52252.1"/>
    <property type="molecule type" value="Genomic_DNA"/>
</dbReference>
<dbReference type="GO" id="GO:0003726">
    <property type="term" value="F:double-stranded RNA adenosine deaminase activity"/>
    <property type="evidence" value="ECO:0007669"/>
    <property type="project" value="UniProtKB-EC"/>
</dbReference>
<dbReference type="GO" id="GO:0008251">
    <property type="term" value="F:tRNA-specific adenosine deaminase activity"/>
    <property type="evidence" value="ECO:0007669"/>
    <property type="project" value="TreeGrafter"/>
</dbReference>
<dbReference type="CDD" id="cd19875">
    <property type="entry name" value="DSRM_EIF2AK2-like"/>
    <property type="match status" value="1"/>
</dbReference>
<comment type="caution">
    <text evidence="5">The sequence shown here is derived from an EMBL/GenBank/DDBJ whole genome shotgun (WGS) entry which is preliminary data.</text>
</comment>
<dbReference type="GO" id="GO:0006396">
    <property type="term" value="P:RNA processing"/>
    <property type="evidence" value="ECO:0007669"/>
    <property type="project" value="InterPro"/>
</dbReference>
<evidence type="ECO:0000313" key="5">
    <source>
        <dbReference type="EMBL" id="VDI52252.1"/>
    </source>
</evidence>
<dbReference type="SUPFAM" id="SSF54768">
    <property type="entry name" value="dsRNA-binding domain-like"/>
    <property type="match status" value="2"/>
</dbReference>
<evidence type="ECO:0000256" key="2">
    <source>
        <dbReference type="SAM" id="MobiDB-lite"/>
    </source>
</evidence>
<organism evidence="5 6">
    <name type="scientific">Mytilus galloprovincialis</name>
    <name type="common">Mediterranean mussel</name>
    <dbReference type="NCBI Taxonomy" id="29158"/>
    <lineage>
        <taxon>Eukaryota</taxon>
        <taxon>Metazoa</taxon>
        <taxon>Spiralia</taxon>
        <taxon>Lophotrochozoa</taxon>
        <taxon>Mollusca</taxon>
        <taxon>Bivalvia</taxon>
        <taxon>Autobranchia</taxon>
        <taxon>Pteriomorphia</taxon>
        <taxon>Mytilida</taxon>
        <taxon>Mytiloidea</taxon>
        <taxon>Mytilidae</taxon>
        <taxon>Mytilinae</taxon>
        <taxon>Mytilus</taxon>
    </lineage>
</organism>
<dbReference type="EC" id="3.5.4.37" evidence="5"/>